<comment type="caution">
    <text evidence="2">The sequence shown here is derived from an EMBL/GenBank/DDBJ whole genome shotgun (WGS) entry which is preliminary data.</text>
</comment>
<accession>A0A4S2JSL1</accession>
<evidence type="ECO:0000256" key="1">
    <source>
        <dbReference type="SAM" id="MobiDB-lite"/>
    </source>
</evidence>
<feature type="compositionally biased region" description="Basic and acidic residues" evidence="1">
    <location>
        <begin position="52"/>
        <end position="68"/>
    </location>
</feature>
<dbReference type="AlphaFoldDB" id="A0A4S2JSL1"/>
<proteinExistence type="predicted"/>
<dbReference type="EMBL" id="QBLH01003559">
    <property type="protein sequence ID" value="TGZ37398.1"/>
    <property type="molecule type" value="Genomic_DNA"/>
</dbReference>
<evidence type="ECO:0000313" key="2">
    <source>
        <dbReference type="EMBL" id="TGZ37398.1"/>
    </source>
</evidence>
<feature type="region of interest" description="Disordered" evidence="1">
    <location>
        <begin position="19"/>
        <end position="83"/>
    </location>
</feature>
<name>A0A4S2JSL1_9HYME</name>
<gene>
    <name evidence="2" type="ORF">DBV15_08077</name>
</gene>
<evidence type="ECO:0000313" key="3">
    <source>
        <dbReference type="Proteomes" id="UP000310200"/>
    </source>
</evidence>
<dbReference type="Proteomes" id="UP000310200">
    <property type="component" value="Unassembled WGS sequence"/>
</dbReference>
<reference evidence="2 3" key="1">
    <citation type="journal article" date="2019" name="Philos. Trans. R. Soc. Lond., B, Biol. Sci.">
        <title>Ant behaviour and brain gene expression of defending hosts depend on the ecological success of the intruding social parasite.</title>
        <authorList>
            <person name="Kaur R."/>
            <person name="Stoldt M."/>
            <person name="Jongepier E."/>
            <person name="Feldmeyer B."/>
            <person name="Menzel F."/>
            <person name="Bornberg-Bauer E."/>
            <person name="Foitzik S."/>
        </authorList>
    </citation>
    <scope>NUCLEOTIDE SEQUENCE [LARGE SCALE GENOMIC DNA]</scope>
    <source>
        <tissue evidence="2">Whole body</tissue>
    </source>
</reference>
<sequence length="83" mass="9309">MFRIADDFQLDKLAECSAEGSDAGEKLRKRSSRTAHTVHDRPEETLIVQDKANSKKEAGRQGKIEKHLYARTNVTHPLGCSET</sequence>
<keyword evidence="3" id="KW-1185">Reference proteome</keyword>
<organism evidence="2 3">
    <name type="scientific">Temnothorax longispinosus</name>
    <dbReference type="NCBI Taxonomy" id="300112"/>
    <lineage>
        <taxon>Eukaryota</taxon>
        <taxon>Metazoa</taxon>
        <taxon>Ecdysozoa</taxon>
        <taxon>Arthropoda</taxon>
        <taxon>Hexapoda</taxon>
        <taxon>Insecta</taxon>
        <taxon>Pterygota</taxon>
        <taxon>Neoptera</taxon>
        <taxon>Endopterygota</taxon>
        <taxon>Hymenoptera</taxon>
        <taxon>Apocrita</taxon>
        <taxon>Aculeata</taxon>
        <taxon>Formicoidea</taxon>
        <taxon>Formicidae</taxon>
        <taxon>Myrmicinae</taxon>
        <taxon>Temnothorax</taxon>
    </lineage>
</organism>
<protein>
    <submittedName>
        <fullName evidence="2">Uncharacterized protein</fullName>
    </submittedName>
</protein>